<organism evidence="1">
    <name type="scientific">uncultured Acidobacteriota bacterium</name>
    <dbReference type="NCBI Taxonomy" id="171953"/>
    <lineage>
        <taxon>Bacteria</taxon>
        <taxon>Pseudomonadati</taxon>
        <taxon>Acidobacteriota</taxon>
        <taxon>environmental samples</taxon>
    </lineage>
</organism>
<dbReference type="EMBL" id="HQ856049">
    <property type="protein sequence ID" value="AEV23261.1"/>
    <property type="molecule type" value="Genomic_DNA"/>
</dbReference>
<name>G9C5G6_9BACT</name>
<protein>
    <submittedName>
        <fullName evidence="1">Uncharacterized protein</fullName>
    </submittedName>
</protein>
<evidence type="ECO:0000313" key="1">
    <source>
        <dbReference type="EMBL" id="AEV23261.1"/>
    </source>
</evidence>
<accession>G9C5G6</accession>
<dbReference type="AlphaFoldDB" id="G9C5G6"/>
<gene>
    <name evidence="1" type="ORF">LP001_019</name>
</gene>
<sequence length="266" mass="29254">MLVIRRDWFKVFVGLVWASAGMASSQDLPLIAAPMELAGPWQAETSLCGKPQAVGFHLRLFTELVDQREHLRSVSALLTTTNFEGWFSDLHKNFDLDGRRLLLRVAPSKALRRYDDLQLDVQFNGAARQWSGSLTCNGDARGIVLVRPHSDASRSSSPPTGVWEGRSDKFGFVGCLHSSLQENGEAILWIDRESGGQMAYGERLSGGLQGNELRFFEPNASGNEQSFAGTISADGSRIEGDWSAPLRIRLVFKRVEDGACTLASLP</sequence>
<reference evidence="1" key="1">
    <citation type="journal article" date="2012" name="FEMS Microbiol. Ecol.">
        <title>Characterization of a new Acidobacteria-derived moderately thermostable lipase from a Brazilian Atlantic Forest soil metagenome.</title>
        <authorList>
            <person name="Faoro H."/>
            <person name="Glogauer A."/>
            <person name="Couto G.H."/>
            <person name="de Souza E.M."/>
            <person name="Rigo L.U."/>
            <person name="Cruz L.M."/>
            <person name="Monteiro R.A."/>
            <person name="de Oliveira Pedrosa F."/>
        </authorList>
    </citation>
    <scope>NUCLEOTIDE SEQUENCE</scope>
</reference>
<proteinExistence type="predicted"/>